<dbReference type="EC" id="2.7.13.3" evidence="14"/>
<dbReference type="Pfam" id="PF00672">
    <property type="entry name" value="HAMP"/>
    <property type="match status" value="1"/>
</dbReference>
<accession>A0A7W8IS79</accession>
<evidence type="ECO:0000259" key="13">
    <source>
        <dbReference type="PROSITE" id="PS50885"/>
    </source>
</evidence>
<dbReference type="SMART" id="SM00304">
    <property type="entry name" value="HAMP"/>
    <property type="match status" value="1"/>
</dbReference>
<evidence type="ECO:0000256" key="1">
    <source>
        <dbReference type="ARBA" id="ARBA00004651"/>
    </source>
</evidence>
<dbReference type="CDD" id="cd18774">
    <property type="entry name" value="PDC2_HK_sensor"/>
    <property type="match status" value="1"/>
</dbReference>
<evidence type="ECO:0000256" key="4">
    <source>
        <dbReference type="ARBA" id="ARBA00022679"/>
    </source>
</evidence>
<dbReference type="Gene3D" id="3.30.450.20">
    <property type="entry name" value="PAS domain"/>
    <property type="match status" value="1"/>
</dbReference>
<sequence>MQAINNTKGHLEKINENLSAVLKDIENISSYMIYSEDIRAYLKTPKNLSNWNRLTDLEDRINGFAIFHLTSKFYLHSISLMSNYYNQIHIGIYYDANEQNEKLSMEKAKERMGKVYWSDVYTVKDQWKRENKVMSLFRVINDINNVSLPLGMVVIRVDLKKIYDYIETDFRDLEKMFVISRNGTVVMHANSTYIGRVFPDQKILQEIRKHDHEPITLSYQKQHTTYHVVTQPVDGTDLVIIGFVNEASIAEGITGMQKSIRFMMIVLTLLGFMAMLGFYHFNIKRIQDLIKQTHQVEKGDLTASVTVKHKDEIGLLGIRFNKMVTRLRNLIENEYQMEIKNRESELKLLQSQINPHFLYNTLDMIRWTARLEQAMETSKLIEQLSKMFRISLNRGKILITIQDELSYSQSYLELQKRRLGNTLEFYIFCDHEALQAIVLKQMIQPLIENSINHGFENMRALKKIYIRCFKENSYLIIDVMDNGKGFSNEQFEMVTKKGYALKNIHDRLKIAFGNEAQIEIKQKADPGAWVRITLPFKEKEDDVEVIHKCR</sequence>
<dbReference type="InterPro" id="IPR003660">
    <property type="entry name" value="HAMP_dom"/>
</dbReference>
<dbReference type="PANTHER" id="PTHR34220:SF11">
    <property type="entry name" value="SENSOR PROTEIN KINASE HPTS"/>
    <property type="match status" value="1"/>
</dbReference>
<organism evidence="14 15">
    <name type="scientific">Anoxybacteroides tepidamans</name>
    <dbReference type="NCBI Taxonomy" id="265948"/>
    <lineage>
        <taxon>Bacteria</taxon>
        <taxon>Bacillati</taxon>
        <taxon>Bacillota</taxon>
        <taxon>Bacilli</taxon>
        <taxon>Bacillales</taxon>
        <taxon>Anoxybacillaceae</taxon>
        <taxon>Anoxybacteroides</taxon>
    </lineage>
</organism>
<dbReference type="GO" id="GO:0005886">
    <property type="term" value="C:plasma membrane"/>
    <property type="evidence" value="ECO:0007669"/>
    <property type="project" value="UniProtKB-SubCell"/>
</dbReference>
<dbReference type="SUPFAM" id="SSF55874">
    <property type="entry name" value="ATPase domain of HSP90 chaperone/DNA topoisomerase II/histidine kinase"/>
    <property type="match status" value="1"/>
</dbReference>
<dbReference type="Gene3D" id="1.10.8.500">
    <property type="entry name" value="HAMP domain in histidine kinase"/>
    <property type="match status" value="1"/>
</dbReference>
<evidence type="ECO:0000256" key="2">
    <source>
        <dbReference type="ARBA" id="ARBA00022475"/>
    </source>
</evidence>
<comment type="subcellular location">
    <subcellularLocation>
        <location evidence="1">Cell membrane</location>
        <topology evidence="1">Multi-pass membrane protein</topology>
    </subcellularLocation>
</comment>
<keyword evidence="5 12" id="KW-0812">Transmembrane</keyword>
<dbReference type="PANTHER" id="PTHR34220">
    <property type="entry name" value="SENSOR HISTIDINE KINASE YPDA"/>
    <property type="match status" value="1"/>
</dbReference>
<keyword evidence="15" id="KW-1185">Reference proteome</keyword>
<keyword evidence="10" id="KW-0902">Two-component regulatory system</keyword>
<name>A0A7W8IS79_9BACL</name>
<keyword evidence="11 12" id="KW-0472">Membrane</keyword>
<dbReference type="InterPro" id="IPR036890">
    <property type="entry name" value="HATPase_C_sf"/>
</dbReference>
<keyword evidence="2" id="KW-1003">Cell membrane</keyword>
<evidence type="ECO:0000313" key="14">
    <source>
        <dbReference type="EMBL" id="MBB5325743.1"/>
    </source>
</evidence>
<keyword evidence="6" id="KW-0547">Nucleotide-binding</keyword>
<comment type="caution">
    <text evidence="14">The sequence shown here is derived from an EMBL/GenBank/DDBJ whole genome shotgun (WGS) entry which is preliminary data.</text>
</comment>
<evidence type="ECO:0000256" key="10">
    <source>
        <dbReference type="ARBA" id="ARBA00023012"/>
    </source>
</evidence>
<dbReference type="AlphaFoldDB" id="A0A7W8IS79"/>
<evidence type="ECO:0000313" key="15">
    <source>
        <dbReference type="Proteomes" id="UP000520011"/>
    </source>
</evidence>
<keyword evidence="7 14" id="KW-0418">Kinase</keyword>
<dbReference type="Gene3D" id="3.30.565.10">
    <property type="entry name" value="Histidine kinase-like ATPase, C-terminal domain"/>
    <property type="match status" value="1"/>
</dbReference>
<protein>
    <submittedName>
        <fullName evidence="14">Two-component system sensor histidine kinase YesM</fullName>
        <ecNumber evidence="14">2.7.13.3</ecNumber>
    </submittedName>
</protein>
<dbReference type="Pfam" id="PF06580">
    <property type="entry name" value="His_kinase"/>
    <property type="match status" value="1"/>
</dbReference>
<evidence type="ECO:0000256" key="9">
    <source>
        <dbReference type="ARBA" id="ARBA00022989"/>
    </source>
</evidence>
<dbReference type="SUPFAM" id="SSF158472">
    <property type="entry name" value="HAMP domain-like"/>
    <property type="match status" value="1"/>
</dbReference>
<evidence type="ECO:0000256" key="11">
    <source>
        <dbReference type="ARBA" id="ARBA00023136"/>
    </source>
</evidence>
<dbReference type="EMBL" id="JACHEP010000020">
    <property type="protein sequence ID" value="MBB5325743.1"/>
    <property type="molecule type" value="Genomic_DNA"/>
</dbReference>
<evidence type="ECO:0000256" key="6">
    <source>
        <dbReference type="ARBA" id="ARBA00022741"/>
    </source>
</evidence>
<evidence type="ECO:0000256" key="7">
    <source>
        <dbReference type="ARBA" id="ARBA00022777"/>
    </source>
</evidence>
<dbReference type="GO" id="GO:0005524">
    <property type="term" value="F:ATP binding"/>
    <property type="evidence" value="ECO:0007669"/>
    <property type="project" value="UniProtKB-KW"/>
</dbReference>
<gene>
    <name evidence="14" type="ORF">HNQ34_002844</name>
</gene>
<keyword evidence="3" id="KW-0597">Phosphoprotein</keyword>
<feature type="transmembrane region" description="Helical" evidence="12">
    <location>
        <begin position="262"/>
        <end position="281"/>
    </location>
</feature>
<dbReference type="CDD" id="cd06225">
    <property type="entry name" value="HAMP"/>
    <property type="match status" value="1"/>
</dbReference>
<evidence type="ECO:0000256" key="12">
    <source>
        <dbReference type="SAM" id="Phobius"/>
    </source>
</evidence>
<evidence type="ECO:0000256" key="3">
    <source>
        <dbReference type="ARBA" id="ARBA00022553"/>
    </source>
</evidence>
<proteinExistence type="predicted"/>
<dbReference type="InterPro" id="IPR003594">
    <property type="entry name" value="HATPase_dom"/>
</dbReference>
<dbReference type="RefSeq" id="WP_183255620.1">
    <property type="nucleotide sequence ID" value="NZ_JACHEP010000020.1"/>
</dbReference>
<dbReference type="PROSITE" id="PS50885">
    <property type="entry name" value="HAMP"/>
    <property type="match status" value="1"/>
</dbReference>
<dbReference type="InterPro" id="IPR050640">
    <property type="entry name" value="Bact_2-comp_sensor_kinase"/>
</dbReference>
<dbReference type="GO" id="GO:0000155">
    <property type="term" value="F:phosphorelay sensor kinase activity"/>
    <property type="evidence" value="ECO:0007669"/>
    <property type="project" value="InterPro"/>
</dbReference>
<evidence type="ECO:0000256" key="5">
    <source>
        <dbReference type="ARBA" id="ARBA00022692"/>
    </source>
</evidence>
<dbReference type="InterPro" id="IPR010559">
    <property type="entry name" value="Sig_transdc_His_kin_internal"/>
</dbReference>
<keyword evidence="4 14" id="KW-0808">Transferase</keyword>
<keyword evidence="8" id="KW-0067">ATP-binding</keyword>
<evidence type="ECO:0000256" key="8">
    <source>
        <dbReference type="ARBA" id="ARBA00022840"/>
    </source>
</evidence>
<reference evidence="14 15" key="1">
    <citation type="submission" date="2020-08" db="EMBL/GenBank/DDBJ databases">
        <title>Genomic Encyclopedia of Type Strains, Phase IV (KMG-IV): sequencing the most valuable type-strain genomes for metagenomic binning, comparative biology and taxonomic classification.</title>
        <authorList>
            <person name="Goeker M."/>
        </authorList>
    </citation>
    <scope>NUCLEOTIDE SEQUENCE [LARGE SCALE GENOMIC DNA]</scope>
    <source>
        <strain evidence="14 15">DSM 16325</strain>
    </source>
</reference>
<dbReference type="Proteomes" id="UP000520011">
    <property type="component" value="Unassembled WGS sequence"/>
</dbReference>
<dbReference type="Pfam" id="PF02518">
    <property type="entry name" value="HATPase_c"/>
    <property type="match status" value="1"/>
</dbReference>
<keyword evidence="9 12" id="KW-1133">Transmembrane helix</keyword>
<feature type="domain" description="HAMP" evidence="13">
    <location>
        <begin position="280"/>
        <end position="332"/>
    </location>
</feature>